<accession>A0ABT7UPN6</accession>
<reference evidence="7 8" key="2">
    <citation type="submission" date="2023-06" db="EMBL/GenBank/DDBJ databases">
        <title>Identification and characterization of horizontal gene transfer across gut microbiota members of farm animals based on homology search.</title>
        <authorList>
            <person name="Schwarzerova J."/>
            <person name="Nykrynova M."/>
            <person name="Jureckova K."/>
            <person name="Cejkova D."/>
            <person name="Rychlik I."/>
        </authorList>
    </citation>
    <scope>NUCLEOTIDE SEQUENCE [LARGE SCALE GENOMIC DNA]</scope>
    <source>
        <strain evidence="7 8">ET340</strain>
    </source>
</reference>
<evidence type="ECO:0000313" key="7">
    <source>
        <dbReference type="EMBL" id="MDM8200853.1"/>
    </source>
</evidence>
<dbReference type="InterPro" id="IPR013325">
    <property type="entry name" value="RNA_pol_sigma_r2"/>
</dbReference>
<evidence type="ECO:0000256" key="2">
    <source>
        <dbReference type="ARBA" id="ARBA00023015"/>
    </source>
</evidence>
<name>A0ABT7UPN6_9FIRM</name>
<feature type="domain" description="RNA polymerase sigma factor 70 region 4 type 2" evidence="6">
    <location>
        <begin position="102"/>
        <end position="152"/>
    </location>
</feature>
<evidence type="ECO:0000256" key="4">
    <source>
        <dbReference type="ARBA" id="ARBA00023163"/>
    </source>
</evidence>
<dbReference type="Pfam" id="PF04542">
    <property type="entry name" value="Sigma70_r2"/>
    <property type="match status" value="1"/>
</dbReference>
<dbReference type="NCBIfam" id="TIGR02937">
    <property type="entry name" value="sigma70-ECF"/>
    <property type="match status" value="1"/>
</dbReference>
<dbReference type="Gene3D" id="1.10.10.10">
    <property type="entry name" value="Winged helix-like DNA-binding domain superfamily/Winged helix DNA-binding domain"/>
    <property type="match status" value="1"/>
</dbReference>
<dbReference type="InterPro" id="IPR013324">
    <property type="entry name" value="RNA_pol_sigma_r3/r4-like"/>
</dbReference>
<dbReference type="CDD" id="cd06171">
    <property type="entry name" value="Sigma70_r4"/>
    <property type="match status" value="1"/>
</dbReference>
<dbReference type="Proteomes" id="UP001529380">
    <property type="component" value="Unassembled WGS sequence"/>
</dbReference>
<evidence type="ECO:0000313" key="8">
    <source>
        <dbReference type="Proteomes" id="UP001529380"/>
    </source>
</evidence>
<keyword evidence="2" id="KW-0805">Transcription regulation</keyword>
<dbReference type="InterPro" id="IPR014284">
    <property type="entry name" value="RNA_pol_sigma-70_dom"/>
</dbReference>
<feature type="domain" description="RNA polymerase sigma-70 region 2" evidence="5">
    <location>
        <begin position="15"/>
        <end position="80"/>
    </location>
</feature>
<keyword evidence="8" id="KW-1185">Reference proteome</keyword>
<dbReference type="SUPFAM" id="SSF88659">
    <property type="entry name" value="Sigma3 and sigma4 domains of RNA polymerase sigma factors"/>
    <property type="match status" value="1"/>
</dbReference>
<keyword evidence="4" id="KW-0804">Transcription</keyword>
<dbReference type="InterPro" id="IPR036388">
    <property type="entry name" value="WH-like_DNA-bd_sf"/>
</dbReference>
<dbReference type="RefSeq" id="WP_242956079.1">
    <property type="nucleotide sequence ID" value="NZ_JAUDCL010000008.1"/>
</dbReference>
<evidence type="ECO:0000259" key="5">
    <source>
        <dbReference type="Pfam" id="PF04542"/>
    </source>
</evidence>
<dbReference type="PANTHER" id="PTHR43133">
    <property type="entry name" value="RNA POLYMERASE ECF-TYPE SIGMA FACTO"/>
    <property type="match status" value="1"/>
</dbReference>
<proteinExistence type="inferred from homology"/>
<evidence type="ECO:0000259" key="6">
    <source>
        <dbReference type="Pfam" id="PF08281"/>
    </source>
</evidence>
<dbReference type="Pfam" id="PF08281">
    <property type="entry name" value="Sigma70_r4_2"/>
    <property type="match status" value="1"/>
</dbReference>
<dbReference type="SUPFAM" id="SSF88946">
    <property type="entry name" value="Sigma2 domain of RNA polymerase sigma factors"/>
    <property type="match status" value="1"/>
</dbReference>
<comment type="similarity">
    <text evidence="1">Belongs to the sigma-70 factor family. ECF subfamily.</text>
</comment>
<dbReference type="InterPro" id="IPR039425">
    <property type="entry name" value="RNA_pol_sigma-70-like"/>
</dbReference>
<reference evidence="7 8" key="3">
    <citation type="submission" date="2023-06" db="EMBL/GenBank/DDBJ databases">
        <authorList>
            <person name="Zeman M."/>
            <person name="Kubasova T."/>
            <person name="Jahodarova E."/>
            <person name="Nykrynova M."/>
            <person name="Rychlik I."/>
        </authorList>
    </citation>
    <scope>NUCLEOTIDE SEQUENCE [LARGE SCALE GENOMIC DNA]</scope>
    <source>
        <strain evidence="7 8">ET340</strain>
    </source>
</reference>
<protein>
    <submittedName>
        <fullName evidence="7">Sigma-70 family RNA polymerase sigma factor</fullName>
    </submittedName>
</protein>
<comment type="caution">
    <text evidence="7">The sequence shown here is derived from an EMBL/GenBank/DDBJ whole genome shotgun (WGS) entry which is preliminary data.</text>
</comment>
<evidence type="ECO:0000256" key="3">
    <source>
        <dbReference type="ARBA" id="ARBA00023082"/>
    </source>
</evidence>
<gene>
    <name evidence="7" type="ORF">QUW08_06050</name>
</gene>
<dbReference type="Gene3D" id="1.10.1740.10">
    <property type="match status" value="1"/>
</dbReference>
<organism evidence="7 8">
    <name type="scientific">Allofournierella massiliensis</name>
    <dbReference type="NCBI Taxonomy" id="1650663"/>
    <lineage>
        <taxon>Bacteria</taxon>
        <taxon>Bacillati</taxon>
        <taxon>Bacillota</taxon>
        <taxon>Clostridia</taxon>
        <taxon>Eubacteriales</taxon>
        <taxon>Oscillospiraceae</taxon>
        <taxon>Allofournierella</taxon>
    </lineage>
</organism>
<keyword evidence="3" id="KW-0731">Sigma factor</keyword>
<sequence length="160" mass="18080">METAQMPAFTPEEAVEQFGDTVFRAAFGLVKNPQDAEDIAQEVFLNLVRHAPRFDSAEHQKAWLLRCTINRCKSHFRSAWVRRSAPLDEHLSTPFTPAENTVLDAVAALPMKYRQVIYLHYIEGYSTAEIAALLDSKQNTVLSQLSRGRALLKDTLKGDF</sequence>
<dbReference type="InterPro" id="IPR013249">
    <property type="entry name" value="RNA_pol_sigma70_r4_t2"/>
</dbReference>
<dbReference type="InterPro" id="IPR007627">
    <property type="entry name" value="RNA_pol_sigma70_r2"/>
</dbReference>
<evidence type="ECO:0000256" key="1">
    <source>
        <dbReference type="ARBA" id="ARBA00010641"/>
    </source>
</evidence>
<dbReference type="EMBL" id="JAUDCL010000008">
    <property type="protein sequence ID" value="MDM8200853.1"/>
    <property type="molecule type" value="Genomic_DNA"/>
</dbReference>
<dbReference type="PANTHER" id="PTHR43133:SF60">
    <property type="entry name" value="RNA POLYMERASE SIGMA FACTOR SIGV"/>
    <property type="match status" value="1"/>
</dbReference>
<reference evidence="8" key="1">
    <citation type="submission" date="2023-06" db="EMBL/GenBank/DDBJ databases">
        <title>Identification and characterization of horizontal gene transfer across gut microbiota members of farm animals based on homology search.</title>
        <authorList>
            <person name="Zeman M."/>
            <person name="Kubasova T."/>
            <person name="Jahodarova E."/>
            <person name="Nykrynova M."/>
            <person name="Rychlik I."/>
        </authorList>
    </citation>
    <scope>NUCLEOTIDE SEQUENCE [LARGE SCALE GENOMIC DNA]</scope>
    <source>
        <strain evidence="8">ET340</strain>
    </source>
</reference>